<sequence length="110" mass="12345">MLTEFHTAATPPQSYAATMFSPFERRCRPERKDYQTNRMLHPFPSRLRISLSSCSADVNIHPLSISGWHDVRKVDRHTLLSRIRSTFNEDTAAGIGYGSVGNCCGTVVNC</sequence>
<dbReference type="Proteomes" id="UP000325081">
    <property type="component" value="Unassembled WGS sequence"/>
</dbReference>
<protein>
    <submittedName>
        <fullName evidence="1">Uncharacterized protein</fullName>
    </submittedName>
</protein>
<dbReference type="AlphaFoldDB" id="A0A5A7PDI5"/>
<keyword evidence="2" id="KW-1185">Reference proteome</keyword>
<gene>
    <name evidence="1" type="ORF">STAS_07003</name>
</gene>
<name>A0A5A7PDI5_STRAF</name>
<reference evidence="2" key="1">
    <citation type="journal article" date="2019" name="Curr. Biol.">
        <title>Genome Sequence of Striga asiatica Provides Insight into the Evolution of Plant Parasitism.</title>
        <authorList>
            <person name="Yoshida S."/>
            <person name="Kim S."/>
            <person name="Wafula E.K."/>
            <person name="Tanskanen J."/>
            <person name="Kim Y.M."/>
            <person name="Honaas L."/>
            <person name="Yang Z."/>
            <person name="Spallek T."/>
            <person name="Conn C.E."/>
            <person name="Ichihashi Y."/>
            <person name="Cheong K."/>
            <person name="Cui S."/>
            <person name="Der J.P."/>
            <person name="Gundlach H."/>
            <person name="Jiao Y."/>
            <person name="Hori C."/>
            <person name="Ishida J.K."/>
            <person name="Kasahara H."/>
            <person name="Kiba T."/>
            <person name="Kim M.S."/>
            <person name="Koo N."/>
            <person name="Laohavisit A."/>
            <person name="Lee Y.H."/>
            <person name="Lumba S."/>
            <person name="McCourt P."/>
            <person name="Mortimer J.C."/>
            <person name="Mutuku J.M."/>
            <person name="Nomura T."/>
            <person name="Sasaki-Sekimoto Y."/>
            <person name="Seto Y."/>
            <person name="Wang Y."/>
            <person name="Wakatake T."/>
            <person name="Sakakibara H."/>
            <person name="Demura T."/>
            <person name="Yamaguchi S."/>
            <person name="Yoneyama K."/>
            <person name="Manabe R.I."/>
            <person name="Nelson D.C."/>
            <person name="Schulman A.H."/>
            <person name="Timko M.P."/>
            <person name="dePamphilis C.W."/>
            <person name="Choi D."/>
            <person name="Shirasu K."/>
        </authorList>
    </citation>
    <scope>NUCLEOTIDE SEQUENCE [LARGE SCALE GENOMIC DNA]</scope>
    <source>
        <strain evidence="2">cv. UVA1</strain>
    </source>
</reference>
<proteinExistence type="predicted"/>
<dbReference type="EMBL" id="BKCP01004406">
    <property type="protein sequence ID" value="GER31025.1"/>
    <property type="molecule type" value="Genomic_DNA"/>
</dbReference>
<evidence type="ECO:0000313" key="1">
    <source>
        <dbReference type="EMBL" id="GER31025.1"/>
    </source>
</evidence>
<comment type="caution">
    <text evidence="1">The sequence shown here is derived from an EMBL/GenBank/DDBJ whole genome shotgun (WGS) entry which is preliminary data.</text>
</comment>
<evidence type="ECO:0000313" key="2">
    <source>
        <dbReference type="Proteomes" id="UP000325081"/>
    </source>
</evidence>
<accession>A0A5A7PDI5</accession>
<organism evidence="1 2">
    <name type="scientific">Striga asiatica</name>
    <name type="common">Asiatic witchweed</name>
    <name type="synonym">Buchnera asiatica</name>
    <dbReference type="NCBI Taxonomy" id="4170"/>
    <lineage>
        <taxon>Eukaryota</taxon>
        <taxon>Viridiplantae</taxon>
        <taxon>Streptophyta</taxon>
        <taxon>Embryophyta</taxon>
        <taxon>Tracheophyta</taxon>
        <taxon>Spermatophyta</taxon>
        <taxon>Magnoliopsida</taxon>
        <taxon>eudicotyledons</taxon>
        <taxon>Gunneridae</taxon>
        <taxon>Pentapetalae</taxon>
        <taxon>asterids</taxon>
        <taxon>lamiids</taxon>
        <taxon>Lamiales</taxon>
        <taxon>Orobanchaceae</taxon>
        <taxon>Buchnereae</taxon>
        <taxon>Striga</taxon>
    </lineage>
</organism>